<comment type="similarity">
    <text evidence="1">Belongs to the OPA3 family.</text>
</comment>
<dbReference type="Proteomes" id="UP000593578">
    <property type="component" value="Unassembled WGS sequence"/>
</dbReference>
<organism evidence="3 4">
    <name type="scientific">Gossypium raimondii</name>
    <name type="common">Peruvian cotton</name>
    <name type="synonym">Gossypium klotzschianum subsp. raimondii</name>
    <dbReference type="NCBI Taxonomy" id="29730"/>
    <lineage>
        <taxon>Eukaryota</taxon>
        <taxon>Viridiplantae</taxon>
        <taxon>Streptophyta</taxon>
        <taxon>Embryophyta</taxon>
        <taxon>Tracheophyta</taxon>
        <taxon>Spermatophyta</taxon>
        <taxon>Magnoliopsida</taxon>
        <taxon>eudicotyledons</taxon>
        <taxon>Gunneridae</taxon>
        <taxon>Pentapetalae</taxon>
        <taxon>rosids</taxon>
        <taxon>malvids</taxon>
        <taxon>Malvales</taxon>
        <taxon>Malvaceae</taxon>
        <taxon>Malvoideae</taxon>
        <taxon>Gossypium</taxon>
    </lineage>
</organism>
<proteinExistence type="inferred from homology"/>
<name>A0A7J8QN85_GOSRA</name>
<accession>A0A7J8QN85</accession>
<dbReference type="GO" id="GO:0005739">
    <property type="term" value="C:mitochondrion"/>
    <property type="evidence" value="ECO:0007669"/>
    <property type="project" value="TreeGrafter"/>
</dbReference>
<evidence type="ECO:0000313" key="3">
    <source>
        <dbReference type="EMBL" id="MBA0603029.1"/>
    </source>
</evidence>
<dbReference type="EMBL" id="JABEZZ010000013">
    <property type="protein sequence ID" value="MBA0603029.1"/>
    <property type="molecule type" value="Genomic_DNA"/>
</dbReference>
<dbReference type="PANTHER" id="PTHR12499">
    <property type="entry name" value="OPTIC ATROPHY 3 PROTEIN OPA3"/>
    <property type="match status" value="1"/>
</dbReference>
<comment type="caution">
    <text evidence="3">The sequence shown here is derived from an EMBL/GenBank/DDBJ whole genome shotgun (WGS) entry which is preliminary data.</text>
</comment>
<reference evidence="3 4" key="1">
    <citation type="journal article" date="2019" name="Genome Biol. Evol.">
        <title>Insights into the evolution of the New World diploid cottons (Gossypium, subgenus Houzingenia) based on genome sequencing.</title>
        <authorList>
            <person name="Grover C.E."/>
            <person name="Arick M.A. 2nd"/>
            <person name="Thrash A."/>
            <person name="Conover J.L."/>
            <person name="Sanders W.S."/>
            <person name="Peterson D.G."/>
            <person name="Frelichowski J.E."/>
            <person name="Scheffler J.A."/>
            <person name="Scheffler B.E."/>
            <person name="Wendel J.F."/>
        </authorList>
    </citation>
    <scope>NUCLEOTIDE SEQUENCE [LARGE SCALE GENOMIC DNA]</scope>
    <source>
        <strain evidence="3">8</strain>
        <tissue evidence="3">Leaf</tissue>
    </source>
</reference>
<dbReference type="GO" id="GO:0019216">
    <property type="term" value="P:regulation of lipid metabolic process"/>
    <property type="evidence" value="ECO:0007669"/>
    <property type="project" value="TreeGrafter"/>
</dbReference>
<evidence type="ECO:0000256" key="1">
    <source>
        <dbReference type="ARBA" id="ARBA00007584"/>
    </source>
</evidence>
<evidence type="ECO:0000256" key="2">
    <source>
        <dbReference type="ARBA" id="ARBA00023054"/>
    </source>
</evidence>
<sequence length="123" mass="13967">MMIPIVKLGTLALRSISKPIANKLQKDAALRTSLSILLRINFERLEHCFQNHAWKQANHHLSTRMQRRIYGRSTHTLIQTLNKEAAVHAAAFLLGELFIFAVSECVCVCVAFDGMDSWKPSNY</sequence>
<keyword evidence="2" id="KW-0175">Coiled coil</keyword>
<gene>
    <name evidence="3" type="ORF">Gorai_003189</name>
</gene>
<dbReference type="InterPro" id="IPR010754">
    <property type="entry name" value="OPA3-like"/>
</dbReference>
<evidence type="ECO:0000313" key="4">
    <source>
        <dbReference type="Proteomes" id="UP000593578"/>
    </source>
</evidence>
<dbReference type="PANTHER" id="PTHR12499:SF0">
    <property type="entry name" value="OPTIC ATROPHY 3 PROTEIN"/>
    <property type="match status" value="1"/>
</dbReference>
<dbReference type="AlphaFoldDB" id="A0A7J8QN85"/>
<dbReference type="Pfam" id="PF07047">
    <property type="entry name" value="OPA3"/>
    <property type="match status" value="1"/>
</dbReference>
<protein>
    <submittedName>
        <fullName evidence="3">Uncharacterized protein</fullName>
    </submittedName>
</protein>